<organism evidence="5 6">
    <name type="scientific">Olea europaea subsp. europaea</name>
    <dbReference type="NCBI Taxonomy" id="158383"/>
    <lineage>
        <taxon>Eukaryota</taxon>
        <taxon>Viridiplantae</taxon>
        <taxon>Streptophyta</taxon>
        <taxon>Embryophyta</taxon>
        <taxon>Tracheophyta</taxon>
        <taxon>Spermatophyta</taxon>
        <taxon>Magnoliopsida</taxon>
        <taxon>eudicotyledons</taxon>
        <taxon>Gunneridae</taxon>
        <taxon>Pentapetalae</taxon>
        <taxon>asterids</taxon>
        <taxon>lamiids</taxon>
        <taxon>Lamiales</taxon>
        <taxon>Oleaceae</taxon>
        <taxon>Oleeae</taxon>
        <taxon>Olea</taxon>
    </lineage>
</organism>
<dbReference type="InterPro" id="IPR001680">
    <property type="entry name" value="WD40_rpt"/>
</dbReference>
<keyword evidence="2" id="KW-0677">Repeat</keyword>
<sequence length="1520" mass="167357">MKCKSVACIWSASPPVHRVTAATVLDQPPTLYTGGSDGSVIWWNLISSHEKQEIKPIAILCGHAASIADLAICFPAASAGTGKLDYPSTLLSNSNSVDYGALISACTDGVLCVWSRAMGHCRRRRKLPPWVGSPSMLQPLPEDSRFVCIACCFGDYDHPVGESETSEDKESQQGKPSKNTVLIVDSYTLTIVQTVFHGNLSIGPLKSMAIIVPIGELEKLSVMMIDSFGKVQYLPIMKNFESKGDNESGTLQDFAHLELMNCVNGSKEKGLLVTFAKCGQVIALVYRTFCTFRLMDDDTIIGKISFSDDQLCLEDKSHVIGGMFIGDDEANMRVKSWNSNYDFMEEFAAWNDRGSAVIYRISYSCNMFVFERLAAIPAALYPPDLRLSILFIPFKKYLLRIESICFSSEEPSLWKPHVTAWQLPQRYGKLCRECEMIGEGSLFDVWDMSSTSCEIKGPNINAGQREISVNDDMTTLRSSSLSSSDVDRACTSNWRYGTQQEGQPVSSSMVISDSYLVPCAIVYGFFNGDIEMVRFNMFSMRLDSNDESPSQEADACAPKQSLIGHTGAVLCLASHPIMSRSGGCSLNHVLLSGSIDCTVRIWDLDTCNPIMVMHQHVAPVRQIILPPHRTAHPWSDCFLTVGDDSSVTLASLETLRVERMFPGHPSYPAKVMWDGIRGYVACFCPNSLETSDALDMLYIWDVKTGARERVLRGAAAHSMFDHFCMVINKNEPSGIVMNVNTSASSLHFPITEEEKFSESYSKYFGNASSSRNISPVTTSRTEPSTSAASNARKGTAAKSVQPTLSVFQRAKHLIKSSCPFPGIATLCFDLTSLMSLCLKPELFKGGSNIREKTHVKEAGTDAPMDDAHMRESVPLKELGSEVHNTYHVNQQSISVLDGTSAPTIEHHEWVRLLEEGLLQFSLSFLHLWNVDHELDNLLVTEMKLKRPDCFIVASGLLGDRGSLTLTFPGSTSTLELWKSSPVYSAMRSLTMVSLAQHLISLSHSCSSASSALAAFYTRKFAEKIPDIKPPLLQLLVSFWQDEFEHVKMAARSLFYCAASRAIPLPLCCPKITEHTNFVSCPIGIAESEHKDPTTVSLISDGKIETQGEFQAEDYEITLWIESYEMLDWISCVRGTCQDARASQIIVAAALAVWYSSLVKQRLAIVVVHPLMKLVMATNESYSCTAAEILAEGMESTWKACIASEIPRLIGDIFFQVECVSGASAQNSAASLNIRETLVGILLPSLAMADIPGFLHVIESQIWSTASDSPVHVVSLMTLIRVVRGSPRSLAPYLDKVVTFILQTMDPGNLVMRKTCILTSMAALKEVVRMFPMVALNDNSTRLAVGDAIGDINNSSIRVYEMQSMSKIKILDASGPPGLPSLLGGALEMAVTTAITALSFSPDGEGLVAFSENGLMIRWWSLGSVWWEKLSRNPVPVQCTKLIFVPPWEGFSPNSTRSSIMASALDNDRQANSPGNGQDSSEMDRLMLLIHNLDLSYRLEWVGERKVKLTRHGQELGTFQL</sequence>
<dbReference type="OrthoDB" id="338622at2759"/>
<dbReference type="SUPFAM" id="SSF48371">
    <property type="entry name" value="ARM repeat"/>
    <property type="match status" value="1"/>
</dbReference>
<dbReference type="Gene3D" id="2.130.10.10">
    <property type="entry name" value="YVTN repeat-like/Quinoprotein amine dehydrogenase"/>
    <property type="match status" value="3"/>
</dbReference>
<evidence type="ECO:0000256" key="4">
    <source>
        <dbReference type="SAM" id="MobiDB-lite"/>
    </source>
</evidence>
<dbReference type="InterPro" id="IPR015943">
    <property type="entry name" value="WD40/YVTN_repeat-like_dom_sf"/>
</dbReference>
<dbReference type="PANTHER" id="PTHR44099">
    <property type="entry name" value="RABCONNECTIN-3B, ISOFORM A"/>
    <property type="match status" value="1"/>
</dbReference>
<accession>A0A8S0SKW5</accession>
<dbReference type="Pfam" id="PF00400">
    <property type="entry name" value="WD40"/>
    <property type="match status" value="1"/>
</dbReference>
<dbReference type="Proteomes" id="UP000594638">
    <property type="component" value="Unassembled WGS sequence"/>
</dbReference>
<proteinExistence type="predicted"/>
<feature type="repeat" description="WD" evidence="3">
    <location>
        <begin position="562"/>
        <end position="612"/>
    </location>
</feature>
<evidence type="ECO:0000313" key="5">
    <source>
        <dbReference type="EMBL" id="CAA2993025.1"/>
    </source>
</evidence>
<dbReference type="SMART" id="SM00320">
    <property type="entry name" value="WD40"/>
    <property type="match status" value="5"/>
</dbReference>
<dbReference type="PANTHER" id="PTHR44099:SF4">
    <property type="entry name" value="RABCONNECTIN-3B, ISOFORM A"/>
    <property type="match status" value="1"/>
</dbReference>
<evidence type="ECO:0000256" key="1">
    <source>
        <dbReference type="ARBA" id="ARBA00022574"/>
    </source>
</evidence>
<dbReference type="SUPFAM" id="SSF50978">
    <property type="entry name" value="WD40 repeat-like"/>
    <property type="match status" value="2"/>
</dbReference>
<dbReference type="GO" id="GO:0005737">
    <property type="term" value="C:cytoplasm"/>
    <property type="evidence" value="ECO:0007669"/>
    <property type="project" value="TreeGrafter"/>
</dbReference>
<dbReference type="Gramene" id="OE9A032425T2">
    <property type="protein sequence ID" value="OE9A032425C2"/>
    <property type="gene ID" value="OE9A032425"/>
</dbReference>
<keyword evidence="6" id="KW-1185">Reference proteome</keyword>
<evidence type="ECO:0000313" key="6">
    <source>
        <dbReference type="Proteomes" id="UP000594638"/>
    </source>
</evidence>
<protein>
    <submittedName>
        <fullName evidence="5">WD repeat-containing 7</fullName>
    </submittedName>
</protein>
<feature type="region of interest" description="Disordered" evidence="4">
    <location>
        <begin position="768"/>
        <end position="796"/>
    </location>
</feature>
<name>A0A8S0SKW5_OLEEU</name>
<keyword evidence="1 3" id="KW-0853">WD repeat</keyword>
<dbReference type="EMBL" id="CACTIH010005444">
    <property type="protein sequence ID" value="CAA2993025.1"/>
    <property type="molecule type" value="Genomic_DNA"/>
</dbReference>
<dbReference type="PROSITE" id="PS50082">
    <property type="entry name" value="WD_REPEATS_2"/>
    <property type="match status" value="1"/>
</dbReference>
<reference evidence="5 6" key="1">
    <citation type="submission" date="2019-12" db="EMBL/GenBank/DDBJ databases">
        <authorList>
            <person name="Alioto T."/>
            <person name="Alioto T."/>
            <person name="Gomez Garrido J."/>
        </authorList>
    </citation>
    <scope>NUCLEOTIDE SEQUENCE [LARGE SCALE GENOMIC DNA]</scope>
</reference>
<evidence type="ECO:0000256" key="3">
    <source>
        <dbReference type="PROSITE-ProRule" id="PRU00221"/>
    </source>
</evidence>
<dbReference type="InterPro" id="IPR019775">
    <property type="entry name" value="WD40_repeat_CS"/>
</dbReference>
<dbReference type="InterPro" id="IPR016024">
    <property type="entry name" value="ARM-type_fold"/>
</dbReference>
<dbReference type="InterPro" id="IPR036322">
    <property type="entry name" value="WD40_repeat_dom_sf"/>
</dbReference>
<evidence type="ECO:0000256" key="2">
    <source>
        <dbReference type="ARBA" id="ARBA00022737"/>
    </source>
</evidence>
<gene>
    <name evidence="5" type="ORF">OLEA9_A032425</name>
</gene>
<feature type="compositionally biased region" description="Polar residues" evidence="4">
    <location>
        <begin position="768"/>
        <end position="789"/>
    </location>
</feature>
<comment type="caution">
    <text evidence="5">The sequence shown here is derived from an EMBL/GenBank/DDBJ whole genome shotgun (WGS) entry which is preliminary data.</text>
</comment>
<dbReference type="InterPro" id="IPR049916">
    <property type="entry name" value="WDR72-like"/>
</dbReference>
<dbReference type="PROSITE" id="PS00678">
    <property type="entry name" value="WD_REPEATS_1"/>
    <property type="match status" value="1"/>
</dbReference>